<dbReference type="Pfam" id="PF07730">
    <property type="entry name" value="HisKA_3"/>
    <property type="match status" value="1"/>
</dbReference>
<evidence type="ECO:0000313" key="10">
    <source>
        <dbReference type="EMBL" id="RZQ61359.1"/>
    </source>
</evidence>
<reference evidence="10 11" key="1">
    <citation type="submission" date="2019-02" db="EMBL/GenBank/DDBJ databases">
        <title>Draft genome sequence of Amycolatopsis sp. 8-3EHSu isolated from roots of Suaeda maritima.</title>
        <authorList>
            <person name="Duangmal K."/>
            <person name="Chantavorakit T."/>
        </authorList>
    </citation>
    <scope>NUCLEOTIDE SEQUENCE [LARGE SCALE GENOMIC DNA]</scope>
    <source>
        <strain evidence="10 11">8-3EHSu</strain>
    </source>
</reference>
<keyword evidence="7" id="KW-0067">ATP-binding</keyword>
<dbReference type="AlphaFoldDB" id="A0A4Q7J330"/>
<keyword evidence="5" id="KW-0547">Nucleotide-binding</keyword>
<sequence length="176" mass="18575">MTVEPARDPVEAEYRWLAGLLHDRPVQDLVALAMRTQLLAARLPDPHRGEADTVTAAAARALDVLREVIARLRPPALDDGLVAALREHVAAVAPECELTAQDPPEPAGDVALAVFRAVQCLLPAAEIRLTPHEGGLLTRVRGGDPAGAGLAAARVAAVDGWCRDGVTVDFWVPTPG</sequence>
<evidence type="ECO:0000256" key="1">
    <source>
        <dbReference type="ARBA" id="ARBA00000085"/>
    </source>
</evidence>
<keyword evidence="3" id="KW-0597">Phosphoprotein</keyword>
<dbReference type="InterPro" id="IPR011712">
    <property type="entry name" value="Sig_transdc_His_kin_sub3_dim/P"/>
</dbReference>
<dbReference type="RefSeq" id="WP_130477662.1">
    <property type="nucleotide sequence ID" value="NZ_SFCC01000012.1"/>
</dbReference>
<evidence type="ECO:0000256" key="6">
    <source>
        <dbReference type="ARBA" id="ARBA00022777"/>
    </source>
</evidence>
<protein>
    <recommendedName>
        <fullName evidence="2">histidine kinase</fullName>
        <ecNumber evidence="2">2.7.13.3</ecNumber>
    </recommendedName>
</protein>
<dbReference type="GO" id="GO:0000155">
    <property type="term" value="F:phosphorelay sensor kinase activity"/>
    <property type="evidence" value="ECO:0007669"/>
    <property type="project" value="InterPro"/>
</dbReference>
<evidence type="ECO:0000259" key="9">
    <source>
        <dbReference type="Pfam" id="PF07730"/>
    </source>
</evidence>
<gene>
    <name evidence="10" type="ORF">EWH70_23470</name>
</gene>
<accession>A0A4Q7J330</accession>
<dbReference type="EC" id="2.7.13.3" evidence="2"/>
<dbReference type="GO" id="GO:0005524">
    <property type="term" value="F:ATP binding"/>
    <property type="evidence" value="ECO:0007669"/>
    <property type="project" value="UniProtKB-KW"/>
</dbReference>
<dbReference type="GO" id="GO:0016020">
    <property type="term" value="C:membrane"/>
    <property type="evidence" value="ECO:0007669"/>
    <property type="project" value="InterPro"/>
</dbReference>
<dbReference type="PANTHER" id="PTHR24421">
    <property type="entry name" value="NITRATE/NITRITE SENSOR PROTEIN NARX-RELATED"/>
    <property type="match status" value="1"/>
</dbReference>
<dbReference type="GO" id="GO:0046983">
    <property type="term" value="F:protein dimerization activity"/>
    <property type="evidence" value="ECO:0007669"/>
    <property type="project" value="InterPro"/>
</dbReference>
<organism evidence="10 11">
    <name type="scientific">Amycolatopsis suaedae</name>
    <dbReference type="NCBI Taxonomy" id="2510978"/>
    <lineage>
        <taxon>Bacteria</taxon>
        <taxon>Bacillati</taxon>
        <taxon>Actinomycetota</taxon>
        <taxon>Actinomycetes</taxon>
        <taxon>Pseudonocardiales</taxon>
        <taxon>Pseudonocardiaceae</taxon>
        <taxon>Amycolatopsis</taxon>
    </lineage>
</organism>
<comment type="caution">
    <text evidence="10">The sequence shown here is derived from an EMBL/GenBank/DDBJ whole genome shotgun (WGS) entry which is preliminary data.</text>
</comment>
<keyword evidence="4" id="KW-0808">Transferase</keyword>
<evidence type="ECO:0000256" key="4">
    <source>
        <dbReference type="ARBA" id="ARBA00022679"/>
    </source>
</evidence>
<evidence type="ECO:0000256" key="5">
    <source>
        <dbReference type="ARBA" id="ARBA00022741"/>
    </source>
</evidence>
<comment type="catalytic activity">
    <reaction evidence="1">
        <text>ATP + protein L-histidine = ADP + protein N-phospho-L-histidine.</text>
        <dbReference type="EC" id="2.7.13.3"/>
    </reaction>
</comment>
<evidence type="ECO:0000256" key="8">
    <source>
        <dbReference type="ARBA" id="ARBA00023012"/>
    </source>
</evidence>
<evidence type="ECO:0000256" key="3">
    <source>
        <dbReference type="ARBA" id="ARBA00022553"/>
    </source>
</evidence>
<dbReference type="OrthoDB" id="9764154at2"/>
<evidence type="ECO:0000313" key="11">
    <source>
        <dbReference type="Proteomes" id="UP000292003"/>
    </source>
</evidence>
<dbReference type="PANTHER" id="PTHR24421:SF10">
    <property type="entry name" value="NITRATE_NITRITE SENSOR PROTEIN NARQ"/>
    <property type="match status" value="1"/>
</dbReference>
<keyword evidence="6" id="KW-0418">Kinase</keyword>
<keyword evidence="8" id="KW-0902">Two-component regulatory system</keyword>
<dbReference type="Proteomes" id="UP000292003">
    <property type="component" value="Unassembled WGS sequence"/>
</dbReference>
<dbReference type="EMBL" id="SFCC01000012">
    <property type="protein sequence ID" value="RZQ61359.1"/>
    <property type="molecule type" value="Genomic_DNA"/>
</dbReference>
<feature type="domain" description="Signal transduction histidine kinase subgroup 3 dimerisation and phosphoacceptor" evidence="9">
    <location>
        <begin position="21"/>
        <end position="77"/>
    </location>
</feature>
<dbReference type="InterPro" id="IPR050482">
    <property type="entry name" value="Sensor_HK_TwoCompSys"/>
</dbReference>
<proteinExistence type="predicted"/>
<name>A0A4Q7J330_9PSEU</name>
<evidence type="ECO:0000256" key="2">
    <source>
        <dbReference type="ARBA" id="ARBA00012438"/>
    </source>
</evidence>
<keyword evidence="11" id="KW-1185">Reference proteome</keyword>
<evidence type="ECO:0000256" key="7">
    <source>
        <dbReference type="ARBA" id="ARBA00022840"/>
    </source>
</evidence>